<reference evidence="3 4" key="1">
    <citation type="submission" date="2019-11" db="EMBL/GenBank/DDBJ databases">
        <authorList>
            <person name="Li X.-J."/>
            <person name="Feng X.-M."/>
        </authorList>
    </citation>
    <scope>NUCLEOTIDE SEQUENCE [LARGE SCALE GENOMIC DNA]</scope>
    <source>
        <strain evidence="3 4">XMNu-373</strain>
    </source>
</reference>
<feature type="chain" id="PRO_5038687769" description="TPM domain-containing protein" evidence="2">
    <location>
        <begin position="19"/>
        <end position="218"/>
    </location>
</feature>
<keyword evidence="1" id="KW-1133">Transmembrane helix</keyword>
<protein>
    <recommendedName>
        <fullName evidence="5">TPM domain-containing protein</fullName>
    </recommendedName>
</protein>
<gene>
    <name evidence="3" type="ORF">F7O44_05460</name>
</gene>
<dbReference type="EMBL" id="WLZY01000001">
    <property type="protein sequence ID" value="NDL56518.1"/>
    <property type="molecule type" value="Genomic_DNA"/>
</dbReference>
<dbReference type="AlphaFoldDB" id="A0A7K3M262"/>
<keyword evidence="2" id="KW-0732">Signal</keyword>
<evidence type="ECO:0000256" key="2">
    <source>
        <dbReference type="SAM" id="SignalP"/>
    </source>
</evidence>
<feature type="signal peptide" evidence="2">
    <location>
        <begin position="1"/>
        <end position="18"/>
    </location>
</feature>
<evidence type="ECO:0008006" key="5">
    <source>
        <dbReference type="Google" id="ProtNLM"/>
    </source>
</evidence>
<sequence length="218" mass="23106">MNKKIVIGLLLTVVCAAAGGSAAWSITSSGVPDETYTTERARMAADGLGESHVYVDPASEEAFTAEELARIDEAAAAADPQVFVVVWPESRQAGYRSGRDVLRQIGLRLDRPGVYLQVSPESGGLDSADVGIDAERFSVSDSPDEQWSSSRETSRLLEKIAENDGRDYELGESTHSSDWEGTAGVIAAGLLIGVFGGGLVGAMGLTGWFIVRRRRAAA</sequence>
<keyword evidence="1" id="KW-0812">Transmembrane</keyword>
<keyword evidence="1" id="KW-0472">Membrane</keyword>
<feature type="transmembrane region" description="Helical" evidence="1">
    <location>
        <begin position="185"/>
        <end position="211"/>
    </location>
</feature>
<evidence type="ECO:0000313" key="4">
    <source>
        <dbReference type="Proteomes" id="UP000460435"/>
    </source>
</evidence>
<evidence type="ECO:0000256" key="1">
    <source>
        <dbReference type="SAM" id="Phobius"/>
    </source>
</evidence>
<name>A0A7K3M262_9ACTN</name>
<comment type="caution">
    <text evidence="3">The sequence shown here is derived from an EMBL/GenBank/DDBJ whole genome shotgun (WGS) entry which is preliminary data.</text>
</comment>
<accession>A0A7K3M262</accession>
<dbReference type="RefSeq" id="WP_162449087.1">
    <property type="nucleotide sequence ID" value="NZ_WLZY01000001.1"/>
</dbReference>
<keyword evidence="4" id="KW-1185">Reference proteome</keyword>
<organism evidence="3 4">
    <name type="scientific">Phytoactinopolyspora mesophila</name>
    <dbReference type="NCBI Taxonomy" id="2650750"/>
    <lineage>
        <taxon>Bacteria</taxon>
        <taxon>Bacillati</taxon>
        <taxon>Actinomycetota</taxon>
        <taxon>Actinomycetes</taxon>
        <taxon>Jiangellales</taxon>
        <taxon>Jiangellaceae</taxon>
        <taxon>Phytoactinopolyspora</taxon>
    </lineage>
</organism>
<evidence type="ECO:0000313" key="3">
    <source>
        <dbReference type="EMBL" id="NDL56518.1"/>
    </source>
</evidence>
<proteinExistence type="predicted"/>
<dbReference type="Proteomes" id="UP000460435">
    <property type="component" value="Unassembled WGS sequence"/>
</dbReference>